<dbReference type="CTD" id="9798444"/>
<comment type="caution">
    <text evidence="3">The sequence shown here is derived from an EMBL/GenBank/DDBJ whole genome shotgun (WGS) entry which is preliminary data.</text>
</comment>
<reference evidence="3 4" key="1">
    <citation type="submission" date="2019-12" db="EMBL/GenBank/DDBJ databases">
        <title>Chromosome-level assembly of the Caenorhabditis remanei genome.</title>
        <authorList>
            <person name="Teterina A.A."/>
            <person name="Willis J.H."/>
            <person name="Phillips P.C."/>
        </authorList>
    </citation>
    <scope>NUCLEOTIDE SEQUENCE [LARGE SCALE GENOMIC DNA]</scope>
    <source>
        <strain evidence="3 4">PX506</strain>
        <tissue evidence="3">Whole organism</tissue>
    </source>
</reference>
<evidence type="ECO:0000313" key="3">
    <source>
        <dbReference type="EMBL" id="KAF1746369.1"/>
    </source>
</evidence>
<dbReference type="GeneID" id="9798444"/>
<feature type="transmembrane region" description="Helical" evidence="1">
    <location>
        <begin position="151"/>
        <end position="173"/>
    </location>
</feature>
<dbReference type="AlphaFoldDB" id="A0A6A5FV79"/>
<dbReference type="EMBL" id="WUAV01000006">
    <property type="protein sequence ID" value="KAF1746369.1"/>
    <property type="molecule type" value="Genomic_DNA"/>
</dbReference>
<keyword evidence="2" id="KW-0732">Signal</keyword>
<feature type="transmembrane region" description="Helical" evidence="1">
    <location>
        <begin position="98"/>
        <end position="118"/>
    </location>
</feature>
<organism evidence="3 4">
    <name type="scientific">Caenorhabditis remanei</name>
    <name type="common">Caenorhabditis vulgaris</name>
    <dbReference type="NCBI Taxonomy" id="31234"/>
    <lineage>
        <taxon>Eukaryota</taxon>
        <taxon>Metazoa</taxon>
        <taxon>Ecdysozoa</taxon>
        <taxon>Nematoda</taxon>
        <taxon>Chromadorea</taxon>
        <taxon>Rhabditida</taxon>
        <taxon>Rhabditina</taxon>
        <taxon>Rhabditomorpha</taxon>
        <taxon>Rhabditoidea</taxon>
        <taxon>Rhabditidae</taxon>
        <taxon>Peloderinae</taxon>
        <taxon>Caenorhabditis</taxon>
    </lineage>
</organism>
<dbReference type="Proteomes" id="UP000483820">
    <property type="component" value="Chromosome X"/>
</dbReference>
<name>A0A6A5FV79_CAERE</name>
<keyword evidence="1" id="KW-0812">Transmembrane</keyword>
<proteinExistence type="predicted"/>
<feature type="signal peptide" evidence="2">
    <location>
        <begin position="1"/>
        <end position="23"/>
    </location>
</feature>
<feature type="transmembrane region" description="Helical" evidence="1">
    <location>
        <begin position="64"/>
        <end position="86"/>
    </location>
</feature>
<evidence type="ECO:0000313" key="4">
    <source>
        <dbReference type="Proteomes" id="UP000483820"/>
    </source>
</evidence>
<keyword evidence="1" id="KW-1133">Transmembrane helix</keyword>
<accession>A0A6A5FV79</accession>
<dbReference type="KEGG" id="crq:GCK72_022823"/>
<evidence type="ECO:0000256" key="2">
    <source>
        <dbReference type="SAM" id="SignalP"/>
    </source>
</evidence>
<keyword evidence="1" id="KW-0472">Membrane</keyword>
<protein>
    <submittedName>
        <fullName evidence="3">Uncharacterized protein</fullName>
    </submittedName>
</protein>
<dbReference type="RefSeq" id="XP_003102870.2">
    <property type="nucleotide sequence ID" value="XM_003102822.2"/>
</dbReference>
<gene>
    <name evidence="3" type="ORF">GCK72_022823</name>
</gene>
<evidence type="ECO:0000256" key="1">
    <source>
        <dbReference type="SAM" id="Phobius"/>
    </source>
</evidence>
<sequence>MHFLSCFVAVVAIWVWLPSEGDSARESASIALKVKSVQPLTTSEMGKVEKTGFILIDYRDDLRLFNVGFLVIAASTLILLLVALLNIEYIGGELEQPLLALMKVSFFTIALFLFSSTVEARPVVVANLYGNTDAGMIHVPQKRANRLVLDVTLALLLSYFGLTVGGIIFCCCWRKEVVDTYKSLDDGTSTTDPETPIGSFLNSTQVVTTSRFYY</sequence>
<feature type="chain" id="PRO_5025467130" evidence="2">
    <location>
        <begin position="24"/>
        <end position="214"/>
    </location>
</feature>